<reference evidence="1" key="1">
    <citation type="submission" date="2023-04" db="EMBL/GenBank/DDBJ databases">
        <title>Draft Genome sequencing of Naganishia species isolated from polar environments using Oxford Nanopore Technology.</title>
        <authorList>
            <person name="Leo P."/>
            <person name="Venkateswaran K."/>
        </authorList>
    </citation>
    <scope>NUCLEOTIDE SEQUENCE</scope>
    <source>
        <strain evidence="1">MNA-CCFEE 5423</strain>
    </source>
</reference>
<keyword evidence="2" id="KW-1185">Reference proteome</keyword>
<protein>
    <submittedName>
        <fullName evidence="1">Uncharacterized protein</fullName>
    </submittedName>
</protein>
<proteinExistence type="predicted"/>
<name>A0ACC2V220_9TREE</name>
<dbReference type="Proteomes" id="UP001227268">
    <property type="component" value="Unassembled WGS sequence"/>
</dbReference>
<comment type="caution">
    <text evidence="1">The sequence shown here is derived from an EMBL/GenBank/DDBJ whole genome shotgun (WGS) entry which is preliminary data.</text>
</comment>
<dbReference type="EMBL" id="JASBWT010000031">
    <property type="protein sequence ID" value="KAJ9093399.1"/>
    <property type="molecule type" value="Genomic_DNA"/>
</dbReference>
<organism evidence="1 2">
    <name type="scientific">Naganishia friedmannii</name>
    <dbReference type="NCBI Taxonomy" id="89922"/>
    <lineage>
        <taxon>Eukaryota</taxon>
        <taxon>Fungi</taxon>
        <taxon>Dikarya</taxon>
        <taxon>Basidiomycota</taxon>
        <taxon>Agaricomycotina</taxon>
        <taxon>Tremellomycetes</taxon>
        <taxon>Filobasidiales</taxon>
        <taxon>Filobasidiaceae</taxon>
        <taxon>Naganishia</taxon>
    </lineage>
</organism>
<gene>
    <name evidence="1" type="ORF">QFC21_006429</name>
</gene>
<evidence type="ECO:0000313" key="2">
    <source>
        <dbReference type="Proteomes" id="UP001227268"/>
    </source>
</evidence>
<accession>A0ACC2V220</accession>
<sequence length="361" mass="41120">MTTDIPALSHQQEAFVHALRRVELHVHIEGAMTPELLFKIAKRNGFEMEHDLFDWTTHPDGSETAMYKEYTDLNQFLNVYTKATEVLQTRQDFSDLAHEYMCNAHSHGVMHAEIFVDVQTYVDRGLQADDVVHGLEQGFRKGQQEFGISYLMLGCALRHLSADQCVAGMEILRPYHEKGLIHGMGLCSMEKGQPPSKFLPAFQRAREIGFERFTAHAGEDGPAAYVSEALDVLGVTRIDHGINGIKDEEVFERLSRQGTMVTLCPLSNIALNVIDHLGELPIRKMLDNDLKFSINSDDPALFNSWITDNFIAIHKEHALSKADWIKISHDSIHGSWAAQERKEEMQRQLEEVLSQWKHVEW</sequence>
<evidence type="ECO:0000313" key="1">
    <source>
        <dbReference type="EMBL" id="KAJ9093399.1"/>
    </source>
</evidence>